<gene>
    <name evidence="2" type="ORF">JOF53_001808</name>
</gene>
<sequence length="57" mass="5992">MTDLGPVVVGRETGAEPVTGQGAPPGADLLGFWRWSRADLLGNAMRGVPAEYLEPVL</sequence>
<organism evidence="2 3">
    <name type="scientific">Crossiella equi</name>
    <dbReference type="NCBI Taxonomy" id="130796"/>
    <lineage>
        <taxon>Bacteria</taxon>
        <taxon>Bacillati</taxon>
        <taxon>Actinomycetota</taxon>
        <taxon>Actinomycetes</taxon>
        <taxon>Pseudonocardiales</taxon>
        <taxon>Pseudonocardiaceae</taxon>
        <taxon>Crossiella</taxon>
    </lineage>
</organism>
<feature type="region of interest" description="Disordered" evidence="1">
    <location>
        <begin position="1"/>
        <end position="23"/>
    </location>
</feature>
<comment type="caution">
    <text evidence="2">The sequence shown here is derived from an EMBL/GenBank/DDBJ whole genome shotgun (WGS) entry which is preliminary data.</text>
</comment>
<name>A0ABS5A8N8_9PSEU</name>
<reference evidence="2 3" key="1">
    <citation type="submission" date="2021-03" db="EMBL/GenBank/DDBJ databases">
        <title>Sequencing the genomes of 1000 actinobacteria strains.</title>
        <authorList>
            <person name="Klenk H.-P."/>
        </authorList>
    </citation>
    <scope>NUCLEOTIDE SEQUENCE [LARGE SCALE GENOMIC DNA]</scope>
    <source>
        <strain evidence="2 3">DSM 44580</strain>
    </source>
</reference>
<evidence type="ECO:0000313" key="3">
    <source>
        <dbReference type="Proteomes" id="UP001519363"/>
    </source>
</evidence>
<proteinExistence type="predicted"/>
<accession>A0ABS5A8N8</accession>
<keyword evidence="3" id="KW-1185">Reference proteome</keyword>
<evidence type="ECO:0000313" key="2">
    <source>
        <dbReference type="EMBL" id="MBP2472936.1"/>
    </source>
</evidence>
<dbReference type="EMBL" id="JAGIOO010000001">
    <property type="protein sequence ID" value="MBP2472936.1"/>
    <property type="molecule type" value="Genomic_DNA"/>
</dbReference>
<protein>
    <submittedName>
        <fullName evidence="2">Uncharacterized protein</fullName>
    </submittedName>
</protein>
<dbReference type="RefSeq" id="WP_158103593.1">
    <property type="nucleotide sequence ID" value="NZ_JAGIOO010000001.1"/>
</dbReference>
<dbReference type="Proteomes" id="UP001519363">
    <property type="component" value="Unassembled WGS sequence"/>
</dbReference>
<evidence type="ECO:0000256" key="1">
    <source>
        <dbReference type="SAM" id="MobiDB-lite"/>
    </source>
</evidence>